<dbReference type="OrthoDB" id="7566033at2"/>
<organism evidence="1 2">
    <name type="scientific">Geodermatophilus telluris</name>
    <dbReference type="NCBI Taxonomy" id="1190417"/>
    <lineage>
        <taxon>Bacteria</taxon>
        <taxon>Bacillati</taxon>
        <taxon>Actinomycetota</taxon>
        <taxon>Actinomycetes</taxon>
        <taxon>Geodermatophilales</taxon>
        <taxon>Geodermatophilaceae</taxon>
        <taxon>Geodermatophilus</taxon>
    </lineage>
</organism>
<sequence length="156" mass="17457">MARTARGRWTHAHEGDLTVFLIGMRINRFTRPDAWLPTMAAMGPMLQELARDPDSGLLGFRTALAWRGPVLVQYWRSPEDLYRYAADRDAAHRPAWTAFNQRARRVPGAVGVWHETYQVARAETVYVDMPPTGLAAATTARPVGGRLDRAADRLAS</sequence>
<name>A0A1G6MKE5_9ACTN</name>
<evidence type="ECO:0008006" key="3">
    <source>
        <dbReference type="Google" id="ProtNLM"/>
    </source>
</evidence>
<evidence type="ECO:0000313" key="2">
    <source>
        <dbReference type="Proteomes" id="UP000199416"/>
    </source>
</evidence>
<dbReference type="RefSeq" id="WP_091365358.1">
    <property type="nucleotide sequence ID" value="NZ_FMZF01000002.1"/>
</dbReference>
<gene>
    <name evidence="1" type="ORF">SAMN05660690_1891</name>
</gene>
<keyword evidence="2" id="KW-1185">Reference proteome</keyword>
<accession>A0A1G6MKE5</accession>
<dbReference type="Pfam" id="PF13826">
    <property type="entry name" value="Monooxy_af470-like"/>
    <property type="match status" value="1"/>
</dbReference>
<proteinExistence type="predicted"/>
<reference evidence="2" key="1">
    <citation type="submission" date="2016-10" db="EMBL/GenBank/DDBJ databases">
        <authorList>
            <person name="Varghese N."/>
            <person name="Submissions S."/>
        </authorList>
    </citation>
    <scope>NUCLEOTIDE SEQUENCE [LARGE SCALE GENOMIC DNA]</scope>
    <source>
        <strain evidence="2">DSM 45421</strain>
    </source>
</reference>
<dbReference type="Proteomes" id="UP000199416">
    <property type="component" value="Unassembled WGS sequence"/>
</dbReference>
<evidence type="ECO:0000313" key="1">
    <source>
        <dbReference type="EMBL" id="SDC55697.1"/>
    </source>
</evidence>
<dbReference type="InterPro" id="IPR025444">
    <property type="entry name" value="Monooxy_af470"/>
</dbReference>
<dbReference type="AlphaFoldDB" id="A0A1G6MKE5"/>
<protein>
    <recommendedName>
        <fullName evidence="3">DUF4188 domain-containing protein</fullName>
    </recommendedName>
</protein>
<dbReference type="EMBL" id="FMZF01000002">
    <property type="protein sequence ID" value="SDC55697.1"/>
    <property type="molecule type" value="Genomic_DNA"/>
</dbReference>